<dbReference type="EMBL" id="JBBJCI010000174">
    <property type="protein sequence ID" value="KAK7241621.1"/>
    <property type="molecule type" value="Genomic_DNA"/>
</dbReference>
<evidence type="ECO:0000313" key="4">
    <source>
        <dbReference type="Proteomes" id="UP001363151"/>
    </source>
</evidence>
<feature type="transmembrane region" description="Helical" evidence="1">
    <location>
        <begin position="405"/>
        <end position="430"/>
    </location>
</feature>
<keyword evidence="1" id="KW-0812">Transmembrane</keyword>
<protein>
    <submittedName>
        <fullName evidence="3">Uncharacterized protein</fullName>
    </submittedName>
</protein>
<proteinExistence type="predicted"/>
<keyword evidence="4" id="KW-1185">Reference proteome</keyword>
<organism evidence="3 4">
    <name type="scientific">Aureococcus anophagefferens</name>
    <name type="common">Harmful bloom alga</name>
    <dbReference type="NCBI Taxonomy" id="44056"/>
    <lineage>
        <taxon>Eukaryota</taxon>
        <taxon>Sar</taxon>
        <taxon>Stramenopiles</taxon>
        <taxon>Ochrophyta</taxon>
        <taxon>Pelagophyceae</taxon>
        <taxon>Pelagomonadales</taxon>
        <taxon>Pelagomonadaceae</taxon>
        <taxon>Aureococcus</taxon>
    </lineage>
</organism>
<evidence type="ECO:0000313" key="3">
    <source>
        <dbReference type="EMBL" id="KAK7241621.1"/>
    </source>
</evidence>
<keyword evidence="2" id="KW-0732">Signal</keyword>
<feature type="transmembrane region" description="Helical" evidence="1">
    <location>
        <begin position="320"/>
        <end position="345"/>
    </location>
</feature>
<gene>
    <name evidence="3" type="ORF">SO694_0028608</name>
</gene>
<name>A0ABR1FZW0_AURAN</name>
<dbReference type="Proteomes" id="UP001363151">
    <property type="component" value="Unassembled WGS sequence"/>
</dbReference>
<evidence type="ECO:0000256" key="1">
    <source>
        <dbReference type="SAM" id="Phobius"/>
    </source>
</evidence>
<comment type="caution">
    <text evidence="3">The sequence shown here is derived from an EMBL/GenBank/DDBJ whole genome shotgun (WGS) entry which is preliminary data.</text>
</comment>
<keyword evidence="1" id="KW-1133">Transmembrane helix</keyword>
<feature type="transmembrane region" description="Helical" evidence="1">
    <location>
        <begin position="365"/>
        <end position="384"/>
    </location>
</feature>
<sequence length="439" mass="45910">MVAAFQRALLLFATLSTALQQPPQAHAPSRTLRAPCRTLHAPRRTLHAPSRTVHSAMPPMWPYVTCDGCAPGGALGLFAAVAATGLGLPASEDVLLVALGSRLATMGAQARAAHVAAALAGVVAADCCTALLGAKIRENAAALREEAPGFLRRFYEAVSRQITFETKRDGARLRRDLEARLNRAVADVGATLERLFTGAPPPPPPPTPSFFRRAEQLFRRSTCNTRTALAGAGQATAALFGDVLARRRTPPPPALLLGATNRAAFGQRWPLQLLAGADGRLGTSYAAGSLFAAATVTLPLQLVVGLCLAPSRLAVGSFQLAIALAQLCRFGPLWAALGTAIYATARDKSSSQERMKQKLKNEADYPLFIPLLGASVVIGGKGLTDALLTFAKVSAGMRGASLAETFLGVPVLGIDAVCVVVGVALGAYTWENQRPPSDA</sequence>
<feature type="signal peptide" evidence="2">
    <location>
        <begin position="1"/>
        <end position="20"/>
    </location>
</feature>
<keyword evidence="1" id="KW-0472">Membrane</keyword>
<feature type="transmembrane region" description="Helical" evidence="1">
    <location>
        <begin position="285"/>
        <end position="308"/>
    </location>
</feature>
<accession>A0ABR1FZW0</accession>
<feature type="chain" id="PRO_5045247717" evidence="2">
    <location>
        <begin position="21"/>
        <end position="439"/>
    </location>
</feature>
<evidence type="ECO:0000256" key="2">
    <source>
        <dbReference type="SAM" id="SignalP"/>
    </source>
</evidence>
<reference evidence="3 4" key="1">
    <citation type="submission" date="2024-03" db="EMBL/GenBank/DDBJ databases">
        <title>Aureococcus anophagefferens CCMP1851 and Kratosvirus quantuckense: Draft genome of a second virus-susceptible host strain in the model system.</title>
        <authorList>
            <person name="Chase E."/>
            <person name="Truchon A.R."/>
            <person name="Schepens W."/>
            <person name="Wilhelm S.W."/>
        </authorList>
    </citation>
    <scope>NUCLEOTIDE SEQUENCE [LARGE SCALE GENOMIC DNA]</scope>
    <source>
        <strain evidence="3 4">CCMP1851</strain>
    </source>
</reference>